<name>A0AAW1BF32_CROAD</name>
<proteinExistence type="predicted"/>
<keyword evidence="2" id="KW-1185">Reference proteome</keyword>
<sequence length="40" mass="4434">MEAQSLLSLVFSMQAPKAIESRPVGDLKICDVALRFLRIS</sequence>
<reference evidence="1 2" key="1">
    <citation type="journal article" date="2024" name="Proc. Natl. Acad. Sci. U.S.A.">
        <title>The genetic regulatory architecture and epigenomic basis for age-related changes in rattlesnake venom.</title>
        <authorList>
            <person name="Hogan M.P."/>
            <person name="Holding M.L."/>
            <person name="Nystrom G.S."/>
            <person name="Colston T.J."/>
            <person name="Bartlett D.A."/>
            <person name="Mason A.J."/>
            <person name="Ellsworth S.A."/>
            <person name="Rautsaw R.M."/>
            <person name="Lawrence K.C."/>
            <person name="Strickland J.L."/>
            <person name="He B."/>
            <person name="Fraser P."/>
            <person name="Margres M.J."/>
            <person name="Gilbert D.M."/>
            <person name="Gibbs H.L."/>
            <person name="Parkinson C.L."/>
            <person name="Rokyta D.R."/>
        </authorList>
    </citation>
    <scope>NUCLEOTIDE SEQUENCE [LARGE SCALE GENOMIC DNA]</scope>
    <source>
        <strain evidence="1">DRR0105</strain>
    </source>
</reference>
<dbReference type="EMBL" id="JAOTOJ010000005">
    <property type="protein sequence ID" value="KAK9400462.1"/>
    <property type="molecule type" value="Genomic_DNA"/>
</dbReference>
<organism evidence="1 2">
    <name type="scientific">Crotalus adamanteus</name>
    <name type="common">Eastern diamondback rattlesnake</name>
    <dbReference type="NCBI Taxonomy" id="8729"/>
    <lineage>
        <taxon>Eukaryota</taxon>
        <taxon>Metazoa</taxon>
        <taxon>Chordata</taxon>
        <taxon>Craniata</taxon>
        <taxon>Vertebrata</taxon>
        <taxon>Euteleostomi</taxon>
        <taxon>Lepidosauria</taxon>
        <taxon>Squamata</taxon>
        <taxon>Bifurcata</taxon>
        <taxon>Unidentata</taxon>
        <taxon>Episquamata</taxon>
        <taxon>Toxicofera</taxon>
        <taxon>Serpentes</taxon>
        <taxon>Colubroidea</taxon>
        <taxon>Viperidae</taxon>
        <taxon>Crotalinae</taxon>
        <taxon>Crotalus</taxon>
    </lineage>
</organism>
<gene>
    <name evidence="1" type="ORF">NXF25_011176</name>
</gene>
<evidence type="ECO:0000313" key="2">
    <source>
        <dbReference type="Proteomes" id="UP001474421"/>
    </source>
</evidence>
<protein>
    <submittedName>
        <fullName evidence="1">Uncharacterized protein</fullName>
    </submittedName>
</protein>
<accession>A0AAW1BF32</accession>
<comment type="caution">
    <text evidence="1">The sequence shown here is derived from an EMBL/GenBank/DDBJ whole genome shotgun (WGS) entry which is preliminary data.</text>
</comment>
<dbReference type="Proteomes" id="UP001474421">
    <property type="component" value="Unassembled WGS sequence"/>
</dbReference>
<dbReference type="AlphaFoldDB" id="A0AAW1BF32"/>
<evidence type="ECO:0000313" key="1">
    <source>
        <dbReference type="EMBL" id="KAK9400462.1"/>
    </source>
</evidence>